<dbReference type="NCBIfam" id="TIGR00745">
    <property type="entry name" value="apbA_panE"/>
    <property type="match status" value="1"/>
</dbReference>
<proteinExistence type="inferred from homology"/>
<dbReference type="GO" id="GO:0008677">
    <property type="term" value="F:2-dehydropantoate 2-reductase activity"/>
    <property type="evidence" value="ECO:0007669"/>
    <property type="project" value="UniProtKB-EC"/>
</dbReference>
<keyword evidence="6 10" id="KW-0521">NADP</keyword>
<reference evidence="14 15" key="1">
    <citation type="submission" date="2015-11" db="EMBL/GenBank/DDBJ databases">
        <title>Draft Genome Sequence of the Strain BR 10303 (Bradyrhizobium sp.) isolated from nodules of Centrolobium paraense.</title>
        <authorList>
            <person name="Zelli J.E."/>
            <person name="Simoes-Araujo J.L."/>
            <person name="Barauna A.C."/>
            <person name="Silva K."/>
        </authorList>
    </citation>
    <scope>NUCLEOTIDE SEQUENCE [LARGE SCALE GENOMIC DNA]</scope>
    <source>
        <strain evidence="14 15">BR 10303</strain>
    </source>
</reference>
<dbReference type="SUPFAM" id="SSF48179">
    <property type="entry name" value="6-phosphogluconate dehydrogenase C-terminal domain-like"/>
    <property type="match status" value="1"/>
</dbReference>
<organism evidence="14 15">
    <name type="scientific">Bradyrhizobium macuxiense</name>
    <dbReference type="NCBI Taxonomy" id="1755647"/>
    <lineage>
        <taxon>Bacteria</taxon>
        <taxon>Pseudomonadati</taxon>
        <taxon>Pseudomonadota</taxon>
        <taxon>Alphaproteobacteria</taxon>
        <taxon>Hyphomicrobiales</taxon>
        <taxon>Nitrobacteraceae</taxon>
        <taxon>Bradyrhizobium</taxon>
    </lineage>
</organism>
<evidence type="ECO:0000256" key="1">
    <source>
        <dbReference type="ARBA" id="ARBA00004994"/>
    </source>
</evidence>
<evidence type="ECO:0000256" key="6">
    <source>
        <dbReference type="ARBA" id="ARBA00022857"/>
    </source>
</evidence>
<dbReference type="NCBIfam" id="NF005091">
    <property type="entry name" value="PRK06522.2-2"/>
    <property type="match status" value="1"/>
</dbReference>
<dbReference type="InterPro" id="IPR013752">
    <property type="entry name" value="KPA_reductase"/>
</dbReference>
<comment type="catalytic activity">
    <reaction evidence="9 10">
        <text>(R)-pantoate + NADP(+) = 2-dehydropantoate + NADPH + H(+)</text>
        <dbReference type="Rhea" id="RHEA:16233"/>
        <dbReference type="ChEBI" id="CHEBI:11561"/>
        <dbReference type="ChEBI" id="CHEBI:15378"/>
        <dbReference type="ChEBI" id="CHEBI:15980"/>
        <dbReference type="ChEBI" id="CHEBI:57783"/>
        <dbReference type="ChEBI" id="CHEBI:58349"/>
        <dbReference type="EC" id="1.1.1.169"/>
    </reaction>
</comment>
<evidence type="ECO:0000313" key="14">
    <source>
        <dbReference type="EMBL" id="KWV48739.1"/>
    </source>
</evidence>
<dbReference type="Gene3D" id="1.10.1040.10">
    <property type="entry name" value="N-(1-d-carboxylethyl)-l-norvaline Dehydrogenase, domain 2"/>
    <property type="match status" value="1"/>
</dbReference>
<sequence>MAGQSDRKTIAVIGLGSIGGIIAGLLRAVDRHDVIACVRRPLDHLTVERAEGIVEVPLLALTDPEQATPVDWVLLCTKAQDTASSAPWLEKLCGPQTRVAVLQSGIGHAERLAPLVGTATVVPTIVYYNGERLAPDRVRFRRAGEHEFAVSDDAEGRAFDALLDGTAMRVLRTADFTTRAWRKLLLNAVANPITALTLQRQAVFRREDIKTLCRAILEEAAMVGRADGADLAPDEAEQMLATLLTYPPDAGTSMYFDRLAGRPFEADALTGAIVAAGRRHRVATPLNGLLLTLLRATSDGLRDNARGERQ</sequence>
<dbReference type="InterPro" id="IPR036291">
    <property type="entry name" value="NAD(P)-bd_dom_sf"/>
</dbReference>
<comment type="function">
    <text evidence="10">Catalyzes the NADPH-dependent reduction of ketopantoate into pantoic acid.</text>
</comment>
<comment type="caution">
    <text evidence="14">The sequence shown here is derived from an EMBL/GenBank/DDBJ whole genome shotgun (WGS) entry which is preliminary data.</text>
</comment>
<evidence type="ECO:0000256" key="10">
    <source>
        <dbReference type="RuleBase" id="RU362068"/>
    </source>
</evidence>
<evidence type="ECO:0000256" key="8">
    <source>
        <dbReference type="ARBA" id="ARBA00032024"/>
    </source>
</evidence>
<feature type="domain" description="Ketopantoate reductase N-terminal" evidence="12">
    <location>
        <begin position="10"/>
        <end position="148"/>
    </location>
</feature>
<dbReference type="Pfam" id="PF08546">
    <property type="entry name" value="ApbA_C"/>
    <property type="match status" value="1"/>
</dbReference>
<evidence type="ECO:0000256" key="11">
    <source>
        <dbReference type="SAM" id="Phobius"/>
    </source>
</evidence>
<protein>
    <recommendedName>
        <fullName evidence="4 10">2-dehydropantoate 2-reductase</fullName>
        <ecNumber evidence="3 10">1.1.1.169</ecNumber>
    </recommendedName>
    <alternativeName>
        <fullName evidence="8 10">Ketopantoate reductase</fullName>
    </alternativeName>
</protein>
<keyword evidence="15" id="KW-1185">Reference proteome</keyword>
<dbReference type="GO" id="GO:0015940">
    <property type="term" value="P:pantothenate biosynthetic process"/>
    <property type="evidence" value="ECO:0007669"/>
    <property type="project" value="UniProtKB-UniPathway"/>
</dbReference>
<dbReference type="UniPathway" id="UPA00028">
    <property type="reaction ID" value="UER00004"/>
</dbReference>
<dbReference type="InterPro" id="IPR013332">
    <property type="entry name" value="KPR_N"/>
</dbReference>
<dbReference type="PANTHER" id="PTHR43765">
    <property type="entry name" value="2-DEHYDROPANTOATE 2-REDUCTASE-RELATED"/>
    <property type="match status" value="1"/>
</dbReference>
<evidence type="ECO:0000256" key="9">
    <source>
        <dbReference type="ARBA" id="ARBA00048793"/>
    </source>
</evidence>
<dbReference type="AlphaFoldDB" id="A0A120FJ95"/>
<keyword evidence="5 10" id="KW-0566">Pantothenate biosynthesis</keyword>
<dbReference type="InterPro" id="IPR050838">
    <property type="entry name" value="Ketopantoate_reductase"/>
</dbReference>
<dbReference type="InterPro" id="IPR013328">
    <property type="entry name" value="6PGD_dom2"/>
</dbReference>
<dbReference type="Gene3D" id="3.40.50.720">
    <property type="entry name" value="NAD(P)-binding Rossmann-like Domain"/>
    <property type="match status" value="1"/>
</dbReference>
<evidence type="ECO:0000256" key="4">
    <source>
        <dbReference type="ARBA" id="ARBA00019465"/>
    </source>
</evidence>
<dbReference type="Pfam" id="PF02558">
    <property type="entry name" value="ApbA"/>
    <property type="match status" value="1"/>
</dbReference>
<evidence type="ECO:0000259" key="13">
    <source>
        <dbReference type="Pfam" id="PF08546"/>
    </source>
</evidence>
<feature type="transmembrane region" description="Helical" evidence="11">
    <location>
        <begin position="9"/>
        <end position="29"/>
    </location>
</feature>
<evidence type="ECO:0000256" key="7">
    <source>
        <dbReference type="ARBA" id="ARBA00023002"/>
    </source>
</evidence>
<dbReference type="EC" id="1.1.1.169" evidence="3 10"/>
<evidence type="ECO:0000313" key="15">
    <source>
        <dbReference type="Proteomes" id="UP000057737"/>
    </source>
</evidence>
<dbReference type="Proteomes" id="UP000057737">
    <property type="component" value="Unassembled WGS sequence"/>
</dbReference>
<dbReference type="OrthoDB" id="9796561at2"/>
<keyword evidence="7 10" id="KW-0560">Oxidoreductase</keyword>
<gene>
    <name evidence="14" type="ORF">AS156_17120</name>
</gene>
<comment type="similarity">
    <text evidence="2 10">Belongs to the ketopantoate reductase family.</text>
</comment>
<keyword evidence="11" id="KW-0812">Transmembrane</keyword>
<dbReference type="SUPFAM" id="SSF51735">
    <property type="entry name" value="NAD(P)-binding Rossmann-fold domains"/>
    <property type="match status" value="1"/>
</dbReference>
<evidence type="ECO:0000256" key="2">
    <source>
        <dbReference type="ARBA" id="ARBA00007870"/>
    </source>
</evidence>
<feature type="domain" description="Ketopantoate reductase C-terminal" evidence="13">
    <location>
        <begin position="175"/>
        <end position="296"/>
    </location>
</feature>
<keyword evidence="11" id="KW-0472">Membrane</keyword>
<dbReference type="GO" id="GO:0050661">
    <property type="term" value="F:NADP binding"/>
    <property type="evidence" value="ECO:0007669"/>
    <property type="project" value="TreeGrafter"/>
</dbReference>
<comment type="pathway">
    <text evidence="1 10">Cofactor biosynthesis; (R)-pantothenate biosynthesis; (R)-pantoate from 3-methyl-2-oxobutanoate: step 2/2.</text>
</comment>
<evidence type="ECO:0000256" key="3">
    <source>
        <dbReference type="ARBA" id="ARBA00013014"/>
    </source>
</evidence>
<evidence type="ECO:0000256" key="5">
    <source>
        <dbReference type="ARBA" id="ARBA00022655"/>
    </source>
</evidence>
<accession>A0A120FJ95</accession>
<name>A0A120FJ95_9BRAD</name>
<dbReference type="PANTHER" id="PTHR43765:SF2">
    <property type="entry name" value="2-DEHYDROPANTOATE 2-REDUCTASE"/>
    <property type="match status" value="1"/>
</dbReference>
<keyword evidence="11" id="KW-1133">Transmembrane helix</keyword>
<dbReference type="RefSeq" id="WP_066513061.1">
    <property type="nucleotide sequence ID" value="NZ_LNCU01000106.1"/>
</dbReference>
<dbReference type="InterPro" id="IPR008927">
    <property type="entry name" value="6-PGluconate_DH-like_C_sf"/>
</dbReference>
<evidence type="ECO:0000259" key="12">
    <source>
        <dbReference type="Pfam" id="PF02558"/>
    </source>
</evidence>
<dbReference type="EMBL" id="LNCU01000106">
    <property type="protein sequence ID" value="KWV48739.1"/>
    <property type="molecule type" value="Genomic_DNA"/>
</dbReference>
<dbReference type="InterPro" id="IPR003710">
    <property type="entry name" value="ApbA"/>
</dbReference>
<dbReference type="GO" id="GO:0005737">
    <property type="term" value="C:cytoplasm"/>
    <property type="evidence" value="ECO:0007669"/>
    <property type="project" value="TreeGrafter"/>
</dbReference>